<dbReference type="EMBL" id="ANJA01004369">
    <property type="protein sequence ID" value="ETO59128.1"/>
    <property type="molecule type" value="Genomic_DNA"/>
</dbReference>
<dbReference type="AlphaFoldDB" id="A0A080YXL7"/>
<feature type="non-terminal residue" evidence="2">
    <location>
        <position position="103"/>
    </location>
</feature>
<dbReference type="Proteomes" id="UP000028582">
    <property type="component" value="Unassembled WGS sequence"/>
</dbReference>
<name>A0A080YXL7_PHYNI</name>
<gene>
    <name evidence="2" type="ORF">F444_22497</name>
</gene>
<organism evidence="2 3">
    <name type="scientific">Phytophthora nicotianae P1976</name>
    <dbReference type="NCBI Taxonomy" id="1317066"/>
    <lineage>
        <taxon>Eukaryota</taxon>
        <taxon>Sar</taxon>
        <taxon>Stramenopiles</taxon>
        <taxon>Oomycota</taxon>
        <taxon>Peronosporomycetes</taxon>
        <taxon>Peronosporales</taxon>
        <taxon>Peronosporaceae</taxon>
        <taxon>Phytophthora</taxon>
    </lineage>
</organism>
<feature type="compositionally biased region" description="Basic and acidic residues" evidence="1">
    <location>
        <begin position="9"/>
        <end position="27"/>
    </location>
</feature>
<sequence>MSSRGRPIFKGDARDRRDDPGVRGERAGVRGVRGERIVREDRPVVEERGDRDEATVRGKFGGIKVEVDSTGDEESGGGENITLRELAGDLGRPSRGLRGDESL</sequence>
<evidence type="ECO:0000313" key="2">
    <source>
        <dbReference type="EMBL" id="ETO59128.1"/>
    </source>
</evidence>
<evidence type="ECO:0000256" key="1">
    <source>
        <dbReference type="SAM" id="MobiDB-lite"/>
    </source>
</evidence>
<feature type="region of interest" description="Disordered" evidence="1">
    <location>
        <begin position="1"/>
        <end position="27"/>
    </location>
</feature>
<reference evidence="2 3" key="1">
    <citation type="submission" date="2013-11" db="EMBL/GenBank/DDBJ databases">
        <title>The Genome Sequence of Phytophthora parasitica P1976.</title>
        <authorList>
            <consortium name="The Broad Institute Genomics Platform"/>
            <person name="Russ C."/>
            <person name="Tyler B."/>
            <person name="Panabieres F."/>
            <person name="Shan W."/>
            <person name="Tripathy S."/>
            <person name="Grunwald N."/>
            <person name="Machado M."/>
            <person name="Johnson C.S."/>
            <person name="Walker B."/>
            <person name="Young S."/>
            <person name="Zeng Q."/>
            <person name="Gargeya S."/>
            <person name="Fitzgerald M."/>
            <person name="Haas B."/>
            <person name="Abouelleil A."/>
            <person name="Allen A.W."/>
            <person name="Alvarado L."/>
            <person name="Arachchi H.M."/>
            <person name="Berlin A.M."/>
            <person name="Chapman S.B."/>
            <person name="Gainer-Dewar J."/>
            <person name="Goldberg J."/>
            <person name="Griggs A."/>
            <person name="Gujja S."/>
            <person name="Hansen M."/>
            <person name="Howarth C."/>
            <person name="Imamovic A."/>
            <person name="Ireland A."/>
            <person name="Larimer J."/>
            <person name="McCowan C."/>
            <person name="Murphy C."/>
            <person name="Pearson M."/>
            <person name="Poon T.W."/>
            <person name="Priest M."/>
            <person name="Roberts A."/>
            <person name="Saif S."/>
            <person name="Shea T."/>
            <person name="Sisk P."/>
            <person name="Sykes S."/>
            <person name="Wortman J."/>
            <person name="Nusbaum C."/>
            <person name="Birren B."/>
        </authorList>
    </citation>
    <scope>NUCLEOTIDE SEQUENCE [LARGE SCALE GENOMIC DNA]</scope>
    <source>
        <strain evidence="2 3">P1976</strain>
    </source>
</reference>
<evidence type="ECO:0000313" key="3">
    <source>
        <dbReference type="Proteomes" id="UP000028582"/>
    </source>
</evidence>
<comment type="caution">
    <text evidence="2">The sequence shown here is derived from an EMBL/GenBank/DDBJ whole genome shotgun (WGS) entry which is preliminary data.</text>
</comment>
<proteinExistence type="predicted"/>
<protein>
    <submittedName>
        <fullName evidence="2">Uncharacterized protein</fullName>
    </submittedName>
</protein>
<accession>A0A080YXL7</accession>